<evidence type="ECO:0000259" key="7">
    <source>
        <dbReference type="PROSITE" id="PS50110"/>
    </source>
</evidence>
<sequence length="363" mass="42201">MKILIIDDQELVLLTLEKYLIDLGYLVKKANNMADGIAMYDEFQPDLVITDVDMPVVANSSFEFKSLDYIKKKSGLEIIKHIRVLKKETTPVMVLSGNRQLDVISQALSLGAADYVIKPVRLDIISMRVENLIGKVDTDKKNTKKERYIHESCVGVIIPCYYSLETMLSEEFIKFVNTNLNYHLCFVNYSYEEMPTKILNKFCKGKRISVLNFDHVVHKTEAIRLGMLHLEKEHQFEFIGFLNEDLSVNFDTFKELVNIISTSNYKNVVGLEVGSSNSTFWGFPIKHFVNKKINGFYKKFSEKHSKEKNRFIEVFDNDIVKDIFKNKFLLENKFEEEISNRTKCFFGDDKWNDRVCVKLLKLA</sequence>
<evidence type="ECO:0000256" key="4">
    <source>
        <dbReference type="ARBA" id="ARBA00023125"/>
    </source>
</evidence>
<dbReference type="GO" id="GO:0005829">
    <property type="term" value="C:cytosol"/>
    <property type="evidence" value="ECO:0007669"/>
    <property type="project" value="TreeGrafter"/>
</dbReference>
<comment type="caution">
    <text evidence="9">The sequence shown here is derived from an EMBL/GenBank/DDBJ whole genome shotgun (WGS) entry which is preliminary data.</text>
</comment>
<dbReference type="GO" id="GO:0016740">
    <property type="term" value="F:transferase activity"/>
    <property type="evidence" value="ECO:0007669"/>
    <property type="project" value="UniProtKB-KW"/>
</dbReference>
<reference evidence="9" key="3">
    <citation type="submission" date="2019-07" db="EMBL/GenBank/DDBJ databases">
        <authorList>
            <person name="Whitman W."/>
            <person name="Huntemann M."/>
            <person name="Clum A."/>
            <person name="Pillay M."/>
            <person name="Palaniappan K."/>
            <person name="Varghese N."/>
            <person name="Mikhailova N."/>
            <person name="Stamatis D."/>
            <person name="Reddy T."/>
            <person name="Daum C."/>
            <person name="Shapiro N."/>
            <person name="Ivanova N."/>
            <person name="Kyrpides N."/>
            <person name="Woyke T."/>
        </authorList>
    </citation>
    <scope>NUCLEOTIDE SEQUENCE</scope>
    <source>
        <strain evidence="9">CGMCC 1.5380</strain>
    </source>
</reference>
<evidence type="ECO:0000256" key="3">
    <source>
        <dbReference type="ARBA" id="ARBA00023015"/>
    </source>
</evidence>
<dbReference type="SMART" id="SM00448">
    <property type="entry name" value="REC"/>
    <property type="match status" value="1"/>
</dbReference>
<evidence type="ECO:0000313" key="9">
    <source>
        <dbReference type="EMBL" id="TWI44638.1"/>
    </source>
</evidence>
<evidence type="ECO:0000256" key="6">
    <source>
        <dbReference type="PROSITE-ProRule" id="PRU00169"/>
    </source>
</evidence>
<dbReference type="Pfam" id="PF00535">
    <property type="entry name" value="Glycos_transf_2"/>
    <property type="match status" value="1"/>
</dbReference>
<keyword evidence="10" id="KW-1185">Reference proteome</keyword>
<dbReference type="PANTHER" id="PTHR48111">
    <property type="entry name" value="REGULATOR OF RPOS"/>
    <property type="match status" value="1"/>
</dbReference>
<organism evidence="9 11">
    <name type="scientific">Flavobacterium glaciei</name>
    <dbReference type="NCBI Taxonomy" id="386300"/>
    <lineage>
        <taxon>Bacteria</taxon>
        <taxon>Pseudomonadati</taxon>
        <taxon>Bacteroidota</taxon>
        <taxon>Flavobacteriia</taxon>
        <taxon>Flavobacteriales</taxon>
        <taxon>Flavobacteriaceae</taxon>
        <taxon>Flavobacterium</taxon>
    </lineage>
</organism>
<protein>
    <submittedName>
        <fullName evidence="9">Glycosyl transferase family 2</fullName>
    </submittedName>
</protein>
<feature type="modified residue" description="4-aspartylphosphate" evidence="6">
    <location>
        <position position="51"/>
    </location>
</feature>
<dbReference type="Gene3D" id="3.90.550.10">
    <property type="entry name" value="Spore Coat Polysaccharide Biosynthesis Protein SpsA, Chain A"/>
    <property type="match status" value="1"/>
</dbReference>
<dbReference type="Proteomes" id="UP000321392">
    <property type="component" value="Unassembled WGS sequence"/>
</dbReference>
<dbReference type="RefSeq" id="WP_114755165.1">
    <property type="nucleotide sequence ID" value="NZ_QQBA01000017.1"/>
</dbReference>
<dbReference type="GO" id="GO:0000156">
    <property type="term" value="F:phosphorelay response regulator activity"/>
    <property type="evidence" value="ECO:0007669"/>
    <property type="project" value="TreeGrafter"/>
</dbReference>
<dbReference type="EMBL" id="VLKX01000016">
    <property type="protein sequence ID" value="TWI44638.1"/>
    <property type="molecule type" value="Genomic_DNA"/>
</dbReference>
<reference evidence="8 10" key="2">
    <citation type="submission" date="2018-07" db="EMBL/GenBank/DDBJ databases">
        <title>Genomic Encyclopedia of Type Strains, Phase IV (KMG-IV): sequencing the most valuable type-strain genomes for metagenomic binning, comparative biology and taxonomic classification.</title>
        <authorList>
            <person name="Goeker M."/>
        </authorList>
    </citation>
    <scope>NUCLEOTIDE SEQUENCE [LARGE SCALE GENOMIC DNA]</scope>
    <source>
        <strain evidence="8 10">DSM 19728</strain>
    </source>
</reference>
<evidence type="ECO:0000256" key="1">
    <source>
        <dbReference type="ARBA" id="ARBA00022553"/>
    </source>
</evidence>
<accession>A0A562PJT0</accession>
<dbReference type="SUPFAM" id="SSF52172">
    <property type="entry name" value="CheY-like"/>
    <property type="match status" value="1"/>
</dbReference>
<dbReference type="AlphaFoldDB" id="A0A562PJT0"/>
<dbReference type="Proteomes" id="UP000254518">
    <property type="component" value="Unassembled WGS sequence"/>
</dbReference>
<evidence type="ECO:0000313" key="11">
    <source>
        <dbReference type="Proteomes" id="UP000321392"/>
    </source>
</evidence>
<feature type="domain" description="Response regulatory" evidence="7">
    <location>
        <begin position="2"/>
        <end position="133"/>
    </location>
</feature>
<evidence type="ECO:0000313" key="8">
    <source>
        <dbReference type="EMBL" id="RDI50355.1"/>
    </source>
</evidence>
<dbReference type="EMBL" id="QQBA01000017">
    <property type="protein sequence ID" value="RDI50355.1"/>
    <property type="molecule type" value="Genomic_DNA"/>
</dbReference>
<evidence type="ECO:0000256" key="5">
    <source>
        <dbReference type="ARBA" id="ARBA00023163"/>
    </source>
</evidence>
<gene>
    <name evidence="8" type="ORF">DFR66_11718</name>
    <name evidence="9" type="ORF">IQ02_02531</name>
</gene>
<dbReference type="InterPro" id="IPR039420">
    <property type="entry name" value="WalR-like"/>
</dbReference>
<dbReference type="PANTHER" id="PTHR48111:SF1">
    <property type="entry name" value="TWO-COMPONENT RESPONSE REGULATOR ORR33"/>
    <property type="match status" value="1"/>
</dbReference>
<dbReference type="GO" id="GO:0000976">
    <property type="term" value="F:transcription cis-regulatory region binding"/>
    <property type="evidence" value="ECO:0007669"/>
    <property type="project" value="TreeGrafter"/>
</dbReference>
<reference evidence="9 11" key="1">
    <citation type="journal article" date="2015" name="Stand. Genomic Sci.">
        <title>Genomic Encyclopedia of Bacterial and Archaeal Type Strains, Phase III: the genomes of soil and plant-associated and newly described type strains.</title>
        <authorList>
            <person name="Whitman W.B."/>
            <person name="Woyke T."/>
            <person name="Klenk H.P."/>
            <person name="Zhou Y."/>
            <person name="Lilburn T.G."/>
            <person name="Beck B.J."/>
            <person name="De Vos P."/>
            <person name="Vandamme P."/>
            <person name="Eisen J.A."/>
            <person name="Garrity G."/>
            <person name="Hugenholtz P."/>
            <person name="Kyrpides N.C."/>
        </authorList>
    </citation>
    <scope>NUCLEOTIDE SEQUENCE [LARGE SCALE GENOMIC DNA]</scope>
    <source>
        <strain evidence="9 11">CGMCC 1.5380</strain>
    </source>
</reference>
<keyword evidence="4" id="KW-0238">DNA-binding</keyword>
<keyword evidence="2" id="KW-0902">Two-component regulatory system</keyword>
<evidence type="ECO:0000313" key="10">
    <source>
        <dbReference type="Proteomes" id="UP000254518"/>
    </source>
</evidence>
<dbReference type="InterPro" id="IPR029044">
    <property type="entry name" value="Nucleotide-diphossugar_trans"/>
</dbReference>
<dbReference type="InterPro" id="IPR001789">
    <property type="entry name" value="Sig_transdc_resp-reg_receiver"/>
</dbReference>
<dbReference type="PROSITE" id="PS50110">
    <property type="entry name" value="RESPONSE_REGULATORY"/>
    <property type="match status" value="1"/>
</dbReference>
<dbReference type="GO" id="GO:0006355">
    <property type="term" value="P:regulation of DNA-templated transcription"/>
    <property type="evidence" value="ECO:0007669"/>
    <property type="project" value="TreeGrafter"/>
</dbReference>
<dbReference type="Gene3D" id="3.40.50.2300">
    <property type="match status" value="1"/>
</dbReference>
<dbReference type="InterPro" id="IPR011006">
    <property type="entry name" value="CheY-like_superfamily"/>
</dbReference>
<keyword evidence="1 6" id="KW-0597">Phosphoprotein</keyword>
<dbReference type="InterPro" id="IPR001173">
    <property type="entry name" value="Glyco_trans_2-like"/>
</dbReference>
<keyword evidence="9" id="KW-0808">Transferase</keyword>
<proteinExistence type="predicted"/>
<evidence type="ECO:0000256" key="2">
    <source>
        <dbReference type="ARBA" id="ARBA00023012"/>
    </source>
</evidence>
<dbReference type="SUPFAM" id="SSF53448">
    <property type="entry name" value="Nucleotide-diphospho-sugar transferases"/>
    <property type="match status" value="1"/>
</dbReference>
<keyword evidence="3" id="KW-0805">Transcription regulation</keyword>
<dbReference type="OrthoDB" id="9789181at2"/>
<dbReference type="GO" id="GO:0032993">
    <property type="term" value="C:protein-DNA complex"/>
    <property type="evidence" value="ECO:0007669"/>
    <property type="project" value="TreeGrafter"/>
</dbReference>
<dbReference type="Pfam" id="PF00072">
    <property type="entry name" value="Response_reg"/>
    <property type="match status" value="1"/>
</dbReference>
<keyword evidence="5" id="KW-0804">Transcription</keyword>
<name>A0A562PJT0_9FLAO</name>